<keyword evidence="2" id="KW-1185">Reference proteome</keyword>
<proteinExistence type="predicted"/>
<accession>A0A151MVX0</accession>
<dbReference type="Proteomes" id="UP000050525">
    <property type="component" value="Unassembled WGS sequence"/>
</dbReference>
<organism evidence="1 2">
    <name type="scientific">Alligator mississippiensis</name>
    <name type="common">American alligator</name>
    <dbReference type="NCBI Taxonomy" id="8496"/>
    <lineage>
        <taxon>Eukaryota</taxon>
        <taxon>Metazoa</taxon>
        <taxon>Chordata</taxon>
        <taxon>Craniata</taxon>
        <taxon>Vertebrata</taxon>
        <taxon>Euteleostomi</taxon>
        <taxon>Archelosauria</taxon>
        <taxon>Archosauria</taxon>
        <taxon>Crocodylia</taxon>
        <taxon>Alligatoridae</taxon>
        <taxon>Alligatorinae</taxon>
        <taxon>Alligator</taxon>
    </lineage>
</organism>
<sequence length="90" mass="9990">MQSWEWGHSVETCAEAVALAGGFELGPVEDEALQVTVRVKVQDVASDKMANKLWPLQGSGVWMLNREEEQPLVETSANLDLPRQLVRKDA</sequence>
<reference evidence="1 2" key="1">
    <citation type="journal article" date="2012" name="Genome Biol.">
        <title>Sequencing three crocodilian genomes to illuminate the evolution of archosaurs and amniotes.</title>
        <authorList>
            <person name="St John J.A."/>
            <person name="Braun E.L."/>
            <person name="Isberg S.R."/>
            <person name="Miles L.G."/>
            <person name="Chong A.Y."/>
            <person name="Gongora J."/>
            <person name="Dalzell P."/>
            <person name="Moran C."/>
            <person name="Bed'hom B."/>
            <person name="Abzhanov A."/>
            <person name="Burgess S.C."/>
            <person name="Cooksey A.M."/>
            <person name="Castoe T.A."/>
            <person name="Crawford N.G."/>
            <person name="Densmore L.D."/>
            <person name="Drew J.C."/>
            <person name="Edwards S.V."/>
            <person name="Faircloth B.C."/>
            <person name="Fujita M.K."/>
            <person name="Greenwold M.J."/>
            <person name="Hoffmann F.G."/>
            <person name="Howard J.M."/>
            <person name="Iguchi T."/>
            <person name="Janes D.E."/>
            <person name="Khan S.Y."/>
            <person name="Kohno S."/>
            <person name="de Koning A.J."/>
            <person name="Lance S.L."/>
            <person name="McCarthy F.M."/>
            <person name="McCormack J.E."/>
            <person name="Merchant M.E."/>
            <person name="Peterson D.G."/>
            <person name="Pollock D.D."/>
            <person name="Pourmand N."/>
            <person name="Raney B.J."/>
            <person name="Roessler K.A."/>
            <person name="Sanford J.R."/>
            <person name="Sawyer R.H."/>
            <person name="Schmidt C.J."/>
            <person name="Triplett E.W."/>
            <person name="Tuberville T.D."/>
            <person name="Venegas-Anaya M."/>
            <person name="Howard J.T."/>
            <person name="Jarvis E.D."/>
            <person name="Guillette L.J.Jr."/>
            <person name="Glenn T.C."/>
            <person name="Green R.E."/>
            <person name="Ray D.A."/>
        </authorList>
    </citation>
    <scope>NUCLEOTIDE SEQUENCE [LARGE SCALE GENOMIC DNA]</scope>
    <source>
        <strain evidence="1">KSC_2009_1</strain>
    </source>
</reference>
<name>A0A151MVX0_ALLMI</name>
<gene>
    <name evidence="1" type="ORF">Y1Q_0000816</name>
</gene>
<dbReference type="AlphaFoldDB" id="A0A151MVX0"/>
<evidence type="ECO:0000313" key="1">
    <source>
        <dbReference type="EMBL" id="KYO28652.1"/>
    </source>
</evidence>
<protein>
    <submittedName>
        <fullName evidence="1">Uncharacterized protein</fullName>
    </submittedName>
</protein>
<dbReference type="EMBL" id="AKHW03004838">
    <property type="protein sequence ID" value="KYO28652.1"/>
    <property type="molecule type" value="Genomic_DNA"/>
</dbReference>
<evidence type="ECO:0000313" key="2">
    <source>
        <dbReference type="Proteomes" id="UP000050525"/>
    </source>
</evidence>
<comment type="caution">
    <text evidence="1">The sequence shown here is derived from an EMBL/GenBank/DDBJ whole genome shotgun (WGS) entry which is preliminary data.</text>
</comment>